<evidence type="ECO:0000313" key="2">
    <source>
        <dbReference type="EMBL" id="GBC60834.1"/>
    </source>
</evidence>
<dbReference type="RefSeq" id="WP_124328195.1">
    <property type="nucleotide sequence ID" value="NZ_BEXT01000001.1"/>
</dbReference>
<sequence length="100" mass="11247">MSIKNPEIPDFTGNRISITTEDEVLEFDAAKDMAKQKARELSADPMLLSWYRGKTGEYYPAFECGSSQKPAWIVFAEARGGDILVNINDGEYVFIYLSVD</sequence>
<dbReference type="Gene3D" id="3.30.1490.340">
    <property type="match status" value="1"/>
</dbReference>
<dbReference type="Pfam" id="PF18505">
    <property type="entry name" value="DUF5619"/>
    <property type="match status" value="1"/>
</dbReference>
<dbReference type="Proteomes" id="UP000288096">
    <property type="component" value="Unassembled WGS sequence"/>
</dbReference>
<dbReference type="InterPro" id="IPR041145">
    <property type="entry name" value="DUF5619"/>
</dbReference>
<dbReference type="OrthoDB" id="5518218at2"/>
<proteinExistence type="predicted"/>
<evidence type="ECO:0000259" key="1">
    <source>
        <dbReference type="Pfam" id="PF18505"/>
    </source>
</evidence>
<gene>
    <name evidence="2" type="ORF">DENIS_1793</name>
</gene>
<keyword evidence="3" id="KW-1185">Reference proteome</keyword>
<feature type="domain" description="DUF5619" evidence="1">
    <location>
        <begin position="15"/>
        <end position="96"/>
    </location>
</feature>
<dbReference type="AlphaFoldDB" id="A0A401FV62"/>
<name>A0A401FV62_9BACT</name>
<comment type="caution">
    <text evidence="2">The sequence shown here is derived from an EMBL/GenBank/DDBJ whole genome shotgun (WGS) entry which is preliminary data.</text>
</comment>
<organism evidence="2 3">
    <name type="scientific">Desulfonema ishimotonii</name>
    <dbReference type="NCBI Taxonomy" id="45657"/>
    <lineage>
        <taxon>Bacteria</taxon>
        <taxon>Pseudomonadati</taxon>
        <taxon>Thermodesulfobacteriota</taxon>
        <taxon>Desulfobacteria</taxon>
        <taxon>Desulfobacterales</taxon>
        <taxon>Desulfococcaceae</taxon>
        <taxon>Desulfonema</taxon>
    </lineage>
</organism>
<reference evidence="3" key="1">
    <citation type="submission" date="2017-11" db="EMBL/GenBank/DDBJ databases">
        <authorList>
            <person name="Watanabe M."/>
            <person name="Kojima H."/>
        </authorList>
    </citation>
    <scope>NUCLEOTIDE SEQUENCE [LARGE SCALE GENOMIC DNA]</scope>
    <source>
        <strain evidence="3">Tokyo 01</strain>
    </source>
</reference>
<dbReference type="EMBL" id="BEXT01000001">
    <property type="protein sequence ID" value="GBC60834.1"/>
    <property type="molecule type" value="Genomic_DNA"/>
</dbReference>
<evidence type="ECO:0000313" key="3">
    <source>
        <dbReference type="Proteomes" id="UP000288096"/>
    </source>
</evidence>
<protein>
    <recommendedName>
        <fullName evidence="1">DUF5619 domain-containing protein</fullName>
    </recommendedName>
</protein>
<accession>A0A401FV62</accession>
<reference evidence="3" key="2">
    <citation type="submission" date="2019-01" db="EMBL/GenBank/DDBJ databases">
        <title>Genome sequence of Desulfonema ishimotonii strain Tokyo 01.</title>
        <authorList>
            <person name="Fukui M."/>
        </authorList>
    </citation>
    <scope>NUCLEOTIDE SEQUENCE [LARGE SCALE GENOMIC DNA]</scope>
    <source>
        <strain evidence="3">Tokyo 01</strain>
    </source>
</reference>